<evidence type="ECO:0000256" key="1">
    <source>
        <dbReference type="ARBA" id="ARBA00022676"/>
    </source>
</evidence>
<reference evidence="4 5" key="1">
    <citation type="submission" date="2024-03" db="EMBL/GenBank/DDBJ databases">
        <title>Human intestinal bacterial collection.</title>
        <authorList>
            <person name="Pauvert C."/>
            <person name="Hitch T.C.A."/>
            <person name="Clavel T."/>
        </authorList>
    </citation>
    <scope>NUCLEOTIDE SEQUENCE [LARGE SCALE GENOMIC DNA]</scope>
    <source>
        <strain evidence="4 5">CLA-AP-H29</strain>
    </source>
</reference>
<dbReference type="InterPro" id="IPR029044">
    <property type="entry name" value="Nucleotide-diphossugar_trans"/>
</dbReference>
<dbReference type="SUPFAM" id="SSF53448">
    <property type="entry name" value="Nucleotide-diphospho-sugar transferases"/>
    <property type="match status" value="1"/>
</dbReference>
<proteinExistence type="predicted"/>
<evidence type="ECO:0000259" key="3">
    <source>
        <dbReference type="Pfam" id="PF00535"/>
    </source>
</evidence>
<sequence>MPALSVIVPVYNAEAYLRTCVESILDQNWKDLELLLIDDGSTDSSPQICDQFARYDQRVRVIHQTNAGAAAARNHGLDLASGSYITFVDSDDYIDSDMYEKMMSIRLEFQCDLVICDCLKEFDFGAQIYTHTLPGGFYDRSKMKSEYFPQLLMTESIEYPVTISNWLLLVRKDIIQEHHIRYPEGIRFSEDLLFGAEVGYAANSMYYMKGYTPYHYRQNPMSVTHSAYRDKWPMLLDLYQRIKKSFGQKADFDFGPQIDRCLLFFVYLAIGNLGSSGLKSSARKSQIRQILKNSLVHSTLKRIQISKLKISWKLKLITYLYRWKCIPFVELLWWYQNKKI</sequence>
<comment type="caution">
    <text evidence="4">The sequence shown here is derived from an EMBL/GenBank/DDBJ whole genome shotgun (WGS) entry which is preliminary data.</text>
</comment>
<dbReference type="EC" id="2.4.-.-" evidence="4"/>
<dbReference type="Gene3D" id="3.90.550.10">
    <property type="entry name" value="Spore Coat Polysaccharide Biosynthesis Protein SpsA, Chain A"/>
    <property type="match status" value="1"/>
</dbReference>
<accession>A0ABV1E9Z7</accession>
<dbReference type="CDD" id="cd00761">
    <property type="entry name" value="Glyco_tranf_GTA_type"/>
    <property type="match status" value="1"/>
</dbReference>
<keyword evidence="1 4" id="KW-0328">Glycosyltransferase</keyword>
<dbReference type="Proteomes" id="UP001464378">
    <property type="component" value="Unassembled WGS sequence"/>
</dbReference>
<dbReference type="RefSeq" id="WP_349232104.1">
    <property type="nucleotide sequence ID" value="NZ_JBBMFK010000019.1"/>
</dbReference>
<organism evidence="4 5">
    <name type="scientific">Pseudoflavonifractor intestinihominis</name>
    <dbReference type="NCBI Taxonomy" id="3133171"/>
    <lineage>
        <taxon>Bacteria</taxon>
        <taxon>Bacillati</taxon>
        <taxon>Bacillota</taxon>
        <taxon>Clostridia</taxon>
        <taxon>Eubacteriales</taxon>
        <taxon>Oscillospiraceae</taxon>
        <taxon>Pseudoflavonifractor</taxon>
    </lineage>
</organism>
<evidence type="ECO:0000313" key="5">
    <source>
        <dbReference type="Proteomes" id="UP001464378"/>
    </source>
</evidence>
<dbReference type="PANTHER" id="PTHR22916">
    <property type="entry name" value="GLYCOSYLTRANSFERASE"/>
    <property type="match status" value="1"/>
</dbReference>
<feature type="domain" description="Glycosyltransferase 2-like" evidence="3">
    <location>
        <begin position="5"/>
        <end position="139"/>
    </location>
</feature>
<name>A0ABV1E9Z7_9FIRM</name>
<gene>
    <name evidence="4" type="ORF">WMO64_11710</name>
</gene>
<protein>
    <submittedName>
        <fullName evidence="4">Glycosyltransferase</fullName>
        <ecNumber evidence="4">2.4.-.-</ecNumber>
    </submittedName>
</protein>
<keyword evidence="2 4" id="KW-0808">Transferase</keyword>
<dbReference type="GO" id="GO:0016757">
    <property type="term" value="F:glycosyltransferase activity"/>
    <property type="evidence" value="ECO:0007669"/>
    <property type="project" value="UniProtKB-KW"/>
</dbReference>
<dbReference type="EMBL" id="JBBMFK010000019">
    <property type="protein sequence ID" value="MEQ2444128.1"/>
    <property type="molecule type" value="Genomic_DNA"/>
</dbReference>
<dbReference type="InterPro" id="IPR001173">
    <property type="entry name" value="Glyco_trans_2-like"/>
</dbReference>
<dbReference type="Pfam" id="PF00535">
    <property type="entry name" value="Glycos_transf_2"/>
    <property type="match status" value="1"/>
</dbReference>
<evidence type="ECO:0000256" key="2">
    <source>
        <dbReference type="ARBA" id="ARBA00022679"/>
    </source>
</evidence>
<evidence type="ECO:0000313" key="4">
    <source>
        <dbReference type="EMBL" id="MEQ2444128.1"/>
    </source>
</evidence>
<dbReference type="PANTHER" id="PTHR22916:SF51">
    <property type="entry name" value="GLYCOSYLTRANSFERASE EPSH-RELATED"/>
    <property type="match status" value="1"/>
</dbReference>
<keyword evidence="5" id="KW-1185">Reference proteome</keyword>